<feature type="transmembrane region" description="Helical" evidence="1">
    <location>
        <begin position="134"/>
        <end position="155"/>
    </location>
</feature>
<dbReference type="InterPro" id="IPR011990">
    <property type="entry name" value="TPR-like_helical_dom_sf"/>
</dbReference>
<evidence type="ECO:0000313" key="4">
    <source>
        <dbReference type="Proteomes" id="UP000233398"/>
    </source>
</evidence>
<keyword evidence="1" id="KW-1133">Transmembrane helix</keyword>
<feature type="chain" id="PRO_5014690125" evidence="2">
    <location>
        <begin position="25"/>
        <end position="256"/>
    </location>
</feature>
<dbReference type="SUPFAM" id="SSF81901">
    <property type="entry name" value="HCP-like"/>
    <property type="match status" value="1"/>
</dbReference>
<feature type="signal peptide" evidence="2">
    <location>
        <begin position="1"/>
        <end position="24"/>
    </location>
</feature>
<organism evidence="3 4">
    <name type="scientific">Rhodohalobacter barkolensis</name>
    <dbReference type="NCBI Taxonomy" id="2053187"/>
    <lineage>
        <taxon>Bacteria</taxon>
        <taxon>Pseudomonadati</taxon>
        <taxon>Balneolota</taxon>
        <taxon>Balneolia</taxon>
        <taxon>Balneolales</taxon>
        <taxon>Balneolaceae</taxon>
        <taxon>Rhodohalobacter</taxon>
    </lineage>
</organism>
<dbReference type="Gene3D" id="1.25.40.10">
    <property type="entry name" value="Tetratricopeptide repeat domain"/>
    <property type="match status" value="1"/>
</dbReference>
<dbReference type="Gene3D" id="2.30.30.40">
    <property type="entry name" value="SH3 Domains"/>
    <property type="match status" value="1"/>
</dbReference>
<keyword evidence="2" id="KW-0732">Signal</keyword>
<name>A0A2N0VH55_9BACT</name>
<keyword evidence="1" id="KW-0472">Membrane</keyword>
<evidence type="ECO:0000256" key="1">
    <source>
        <dbReference type="SAM" id="Phobius"/>
    </source>
</evidence>
<dbReference type="EMBL" id="PISP01000002">
    <property type="protein sequence ID" value="PKD43521.1"/>
    <property type="molecule type" value="Genomic_DNA"/>
</dbReference>
<keyword evidence="4" id="KW-1185">Reference proteome</keyword>
<keyword evidence="1" id="KW-0812">Transmembrane</keyword>
<evidence type="ECO:0000313" key="3">
    <source>
        <dbReference type="EMBL" id="PKD43521.1"/>
    </source>
</evidence>
<dbReference type="AlphaFoldDB" id="A0A2N0VH55"/>
<protein>
    <submittedName>
        <fullName evidence="3">Uncharacterized protein</fullName>
    </submittedName>
</protein>
<dbReference type="Proteomes" id="UP000233398">
    <property type="component" value="Unassembled WGS sequence"/>
</dbReference>
<sequence length="256" mass="29637">MKRLIVSTFLLLLTAHLLSPVANAQQAQFDRATEFLTEQNYREAISEYQTIVENGHQSGALWFNLGIAYSQLDSLGLAKYYFLKAAHYPETEREALAAVDFVNDRFSRRSAVLPPLPWDRFFNYLEHDVGIESLFVMGFIFLYIGILSQLIFWFYKKHQTYSYHFSISSLFMSLVLFATSYYVQYLDNRYDTGVMIDRESVVYQTPDSTSAAISTAFEGYTMRVDNSTSNNHQNWIYVRLENGMAGWVQDKSVKLL</sequence>
<dbReference type="OrthoDB" id="9776208at2"/>
<gene>
    <name evidence="3" type="ORF">CWD77_08090</name>
</gene>
<reference evidence="3 4" key="1">
    <citation type="submission" date="2017-11" db="EMBL/GenBank/DDBJ databases">
        <title>Rhodohalobacter 15182 sp. nov., isolated from a salt lake.</title>
        <authorList>
            <person name="Han S."/>
        </authorList>
    </citation>
    <scope>NUCLEOTIDE SEQUENCE [LARGE SCALE GENOMIC DNA]</scope>
    <source>
        <strain evidence="3 4">15182</strain>
    </source>
</reference>
<feature type="transmembrane region" description="Helical" evidence="1">
    <location>
        <begin position="162"/>
        <end position="183"/>
    </location>
</feature>
<comment type="caution">
    <text evidence="3">The sequence shown here is derived from an EMBL/GenBank/DDBJ whole genome shotgun (WGS) entry which is preliminary data.</text>
</comment>
<dbReference type="RefSeq" id="WP_101073062.1">
    <property type="nucleotide sequence ID" value="NZ_PISP01000002.1"/>
</dbReference>
<accession>A0A2N0VH55</accession>
<evidence type="ECO:0000256" key="2">
    <source>
        <dbReference type="SAM" id="SignalP"/>
    </source>
</evidence>
<proteinExistence type="predicted"/>